<feature type="region of interest" description="Disordered" evidence="7">
    <location>
        <begin position="464"/>
        <end position="486"/>
    </location>
</feature>
<evidence type="ECO:0000313" key="9">
    <source>
        <dbReference type="EMBL" id="KAJ2927143.1"/>
    </source>
</evidence>
<accession>A0A9W8MFF7</accession>
<comment type="caution">
    <text evidence="9">The sequence shown here is derived from an EMBL/GenBank/DDBJ whole genome shotgun (WGS) entry which is preliminary data.</text>
</comment>
<protein>
    <recommendedName>
        <fullName evidence="8">Protein kinase domain-containing protein</fullName>
    </recommendedName>
</protein>
<feature type="non-terminal residue" evidence="9">
    <location>
        <position position="857"/>
    </location>
</feature>
<dbReference type="PROSITE" id="PS00108">
    <property type="entry name" value="PROTEIN_KINASE_ST"/>
    <property type="match status" value="1"/>
</dbReference>
<dbReference type="InterPro" id="IPR050538">
    <property type="entry name" value="MAP_kinase_kinase_kinase"/>
</dbReference>
<keyword evidence="3 6" id="KW-0547">Nucleotide-binding</keyword>
<feature type="region of interest" description="Disordered" evidence="7">
    <location>
        <begin position="131"/>
        <end position="317"/>
    </location>
</feature>
<evidence type="ECO:0000256" key="3">
    <source>
        <dbReference type="ARBA" id="ARBA00022741"/>
    </source>
</evidence>
<proteinExistence type="inferred from homology"/>
<evidence type="ECO:0000256" key="2">
    <source>
        <dbReference type="ARBA" id="ARBA00022679"/>
    </source>
</evidence>
<dbReference type="InterPro" id="IPR017441">
    <property type="entry name" value="Protein_kinase_ATP_BS"/>
</dbReference>
<dbReference type="Gene3D" id="1.10.510.10">
    <property type="entry name" value="Transferase(Phosphotransferase) domain 1"/>
    <property type="match status" value="1"/>
</dbReference>
<dbReference type="Pfam" id="PF00069">
    <property type="entry name" value="Pkinase"/>
    <property type="match status" value="1"/>
</dbReference>
<evidence type="ECO:0000313" key="10">
    <source>
        <dbReference type="Proteomes" id="UP001140091"/>
    </source>
</evidence>
<dbReference type="PANTHER" id="PTHR48016">
    <property type="entry name" value="MAP KINASE KINASE KINASE SSK2-RELATED-RELATED"/>
    <property type="match status" value="1"/>
</dbReference>
<feature type="compositionally biased region" description="Polar residues" evidence="7">
    <location>
        <begin position="248"/>
        <end position="260"/>
    </location>
</feature>
<evidence type="ECO:0000259" key="8">
    <source>
        <dbReference type="PROSITE" id="PS50011"/>
    </source>
</evidence>
<dbReference type="InterPro" id="IPR008271">
    <property type="entry name" value="Ser/Thr_kinase_AS"/>
</dbReference>
<dbReference type="EMBL" id="JANBPK010001037">
    <property type="protein sequence ID" value="KAJ2927143.1"/>
    <property type="molecule type" value="Genomic_DNA"/>
</dbReference>
<dbReference type="SUPFAM" id="SSF56112">
    <property type="entry name" value="Protein kinase-like (PK-like)"/>
    <property type="match status" value="1"/>
</dbReference>
<feature type="region of interest" description="Disordered" evidence="7">
    <location>
        <begin position="68"/>
        <end position="113"/>
    </location>
</feature>
<dbReference type="FunFam" id="1.10.510.10:FF:000182">
    <property type="entry name" value="MAP kinase kinase kinase mkh1"/>
    <property type="match status" value="1"/>
</dbReference>
<feature type="domain" description="Protein kinase" evidence="8">
    <location>
        <begin position="578"/>
        <end position="844"/>
    </location>
</feature>
<comment type="similarity">
    <text evidence="1">Belongs to the protein kinase superfamily. STE Ser/Thr protein kinase family. MAP kinase kinase kinase subfamily.</text>
</comment>
<dbReference type="OrthoDB" id="266718at2759"/>
<dbReference type="PANTHER" id="PTHR48016:SF48">
    <property type="entry name" value="SERINE_THREONINE-PROTEIN KINASE BCK1_SLK1_SSP31"/>
    <property type="match status" value="1"/>
</dbReference>
<dbReference type="FunFam" id="3.30.200.20:FF:000387">
    <property type="entry name" value="Serine/threonine-protein kinase STE11"/>
    <property type="match status" value="1"/>
</dbReference>
<keyword evidence="5 6" id="KW-0067">ATP-binding</keyword>
<keyword evidence="10" id="KW-1185">Reference proteome</keyword>
<dbReference type="PROSITE" id="PS50011">
    <property type="entry name" value="PROTEIN_KINASE_DOM"/>
    <property type="match status" value="1"/>
</dbReference>
<keyword evidence="4" id="KW-0418">Kinase</keyword>
<evidence type="ECO:0000256" key="4">
    <source>
        <dbReference type="ARBA" id="ARBA00022777"/>
    </source>
</evidence>
<dbReference type="Proteomes" id="UP001140091">
    <property type="component" value="Unassembled WGS sequence"/>
</dbReference>
<dbReference type="GO" id="GO:0000196">
    <property type="term" value="P:cell integrity MAPK cascade"/>
    <property type="evidence" value="ECO:0007669"/>
    <property type="project" value="UniProtKB-ARBA"/>
</dbReference>
<evidence type="ECO:0000256" key="7">
    <source>
        <dbReference type="SAM" id="MobiDB-lite"/>
    </source>
</evidence>
<dbReference type="InterPro" id="IPR011009">
    <property type="entry name" value="Kinase-like_dom_sf"/>
</dbReference>
<gene>
    <name evidence="9" type="ORF">H1R20_g9928</name>
</gene>
<dbReference type="SMART" id="SM00220">
    <property type="entry name" value="S_TKc"/>
    <property type="match status" value="1"/>
</dbReference>
<organism evidence="9 10">
    <name type="scientific">Candolleomyces eurysporus</name>
    <dbReference type="NCBI Taxonomy" id="2828524"/>
    <lineage>
        <taxon>Eukaryota</taxon>
        <taxon>Fungi</taxon>
        <taxon>Dikarya</taxon>
        <taxon>Basidiomycota</taxon>
        <taxon>Agaricomycotina</taxon>
        <taxon>Agaricomycetes</taxon>
        <taxon>Agaricomycetidae</taxon>
        <taxon>Agaricales</taxon>
        <taxon>Agaricineae</taxon>
        <taxon>Psathyrellaceae</taxon>
        <taxon>Candolleomyces</taxon>
    </lineage>
</organism>
<feature type="binding site" evidence="6">
    <location>
        <position position="607"/>
    </location>
    <ligand>
        <name>ATP</name>
        <dbReference type="ChEBI" id="CHEBI:30616"/>
    </ligand>
</feature>
<feature type="compositionally biased region" description="Low complexity" evidence="7">
    <location>
        <begin position="264"/>
        <end position="276"/>
    </location>
</feature>
<evidence type="ECO:0000256" key="1">
    <source>
        <dbReference type="ARBA" id="ARBA00006529"/>
    </source>
</evidence>
<feature type="region of interest" description="Disordered" evidence="7">
    <location>
        <begin position="377"/>
        <end position="417"/>
    </location>
</feature>
<name>A0A9W8MFF7_9AGAR</name>
<evidence type="ECO:0000256" key="5">
    <source>
        <dbReference type="ARBA" id="ARBA00022840"/>
    </source>
</evidence>
<dbReference type="GO" id="GO:0004709">
    <property type="term" value="F:MAP kinase kinase kinase activity"/>
    <property type="evidence" value="ECO:0007669"/>
    <property type="project" value="UniProtKB-ARBA"/>
</dbReference>
<dbReference type="AlphaFoldDB" id="A0A9W8MFF7"/>
<sequence>MNPDTSFLDIIASKTISVFRGERAYIFSKLFRCSGLTVWYLCPGVAHLLPADTDDDFTDGLDVVNRAKTRGPDAKPHLHERDSYGPSLDDSRLVTGRGMTTGGGEKTISPQSDLTLAMARSTDNLRQLEYSRRAQPTPPSPPPEPREQPAGYQPSNMPGVGIPKSSKPSRPPRPLPVQRSPRPTTSDYSNYGTGSSIPISHPQQYASQRSTAYLSSSTGSNFLTSNPAEPYPRPQSAADSPATYRTRPYQSPTYDPTPTSGELARSPRAVSPSRSSGITGPRPLRIHNDIHSGPEMSLSSPPCTPISPSSEKHTSSEKIPLVIEASSSGTDTGTCIPTISRQSELTLRPDYNANLDDLNKGVHTNMSRDELDHFLTSPLSQTDLASKRSIRSEKPDQPVPLPRLVIPQPRQAPPRPPVDANYRASTFADDRNKHHWTPRPLTEDVYERLEYFFPEHDLDKPVIEANSDGNSPTNREPVRPLPPTLSTTPAAMALRIQQERARLRNTKKSIRAVAEEHKRRITDRSSKVDIAYNDNPMLPKQNKKLWGSRLEEVDTTQMKGTPPGTIPESTSGGPTFEWVRGELIGKGTYGRVYLALNATTGEMMAVKQVESPKTPSDNSDDRQAAVVQAFKMESETLKDLDHPHIVQYLGFEETPTNLSMFFEYVPGGSIGSWLYKHGKFSEDVTRSFTGQILSGLEYLHSKGIIHRDLKADNILVEMSGICKISDFGISKRTDDTDGSAFTAMQGTIFWMAPEVINTQKKGYNSKIDIWGVGCVVFEMWGGRRPWSGQEMIAVMFQLYSAKLPPPVPDDVILSELADDFRLKCFAINPDERPSAAELRKHRYLDLPPGWVFPGFPS</sequence>
<dbReference type="InterPro" id="IPR000719">
    <property type="entry name" value="Prot_kinase_dom"/>
</dbReference>
<evidence type="ECO:0000256" key="6">
    <source>
        <dbReference type="PROSITE-ProRule" id="PRU10141"/>
    </source>
</evidence>
<reference evidence="9" key="1">
    <citation type="submission" date="2022-06" db="EMBL/GenBank/DDBJ databases">
        <title>Genome Sequence of Candolleomyces eurysporus.</title>
        <authorList>
            <person name="Buettner E."/>
        </authorList>
    </citation>
    <scope>NUCLEOTIDE SEQUENCE</scope>
    <source>
        <strain evidence="9">VTCC 930004</strain>
    </source>
</reference>
<keyword evidence="2" id="KW-0808">Transferase</keyword>
<feature type="compositionally biased region" description="Polar residues" evidence="7">
    <location>
        <begin position="184"/>
        <end position="227"/>
    </location>
</feature>
<dbReference type="PROSITE" id="PS00107">
    <property type="entry name" value="PROTEIN_KINASE_ATP"/>
    <property type="match status" value="1"/>
</dbReference>
<dbReference type="GO" id="GO:0005524">
    <property type="term" value="F:ATP binding"/>
    <property type="evidence" value="ECO:0007669"/>
    <property type="project" value="UniProtKB-UniRule"/>
</dbReference>
<feature type="compositionally biased region" description="Basic and acidic residues" evidence="7">
    <location>
        <begin position="70"/>
        <end position="83"/>
    </location>
</feature>
<feature type="compositionally biased region" description="Low complexity" evidence="7">
    <location>
        <begin position="297"/>
        <end position="309"/>
    </location>
</feature>